<name>A0ABM4BIG4_HYDVU</name>
<feature type="signal peptide" evidence="1">
    <location>
        <begin position="1"/>
        <end position="17"/>
    </location>
</feature>
<evidence type="ECO:0000313" key="3">
    <source>
        <dbReference type="Proteomes" id="UP001652625"/>
    </source>
</evidence>
<feature type="chain" id="PRO_5045311082" evidence="1">
    <location>
        <begin position="18"/>
        <end position="339"/>
    </location>
</feature>
<dbReference type="RefSeq" id="XP_065648823.1">
    <property type="nucleotide sequence ID" value="XM_065792751.1"/>
</dbReference>
<keyword evidence="1" id="KW-0732">Signal</keyword>
<evidence type="ECO:0000259" key="2">
    <source>
        <dbReference type="Pfam" id="PF16002"/>
    </source>
</evidence>
<protein>
    <submittedName>
        <fullName evidence="4">Headcase protein homolog isoform X2</fullName>
    </submittedName>
</protein>
<dbReference type="Proteomes" id="UP001652625">
    <property type="component" value="Chromosome 03"/>
</dbReference>
<feature type="domain" description="Headcase middle" evidence="2">
    <location>
        <begin position="130"/>
        <end position="329"/>
    </location>
</feature>
<gene>
    <name evidence="4" type="primary">LOC136071705</name>
</gene>
<dbReference type="Pfam" id="PF16002">
    <property type="entry name" value="Headcase"/>
    <property type="match status" value="1"/>
</dbReference>
<dbReference type="GeneID" id="136071705"/>
<dbReference type="PANTHER" id="PTHR13425">
    <property type="entry name" value="HEADCASE PROTEIN"/>
    <property type="match status" value="1"/>
</dbReference>
<keyword evidence="3" id="KW-1185">Reference proteome</keyword>
<proteinExistence type="predicted"/>
<organism evidence="3 4">
    <name type="scientific">Hydra vulgaris</name>
    <name type="common">Hydra</name>
    <name type="synonym">Hydra attenuata</name>
    <dbReference type="NCBI Taxonomy" id="6087"/>
    <lineage>
        <taxon>Eukaryota</taxon>
        <taxon>Metazoa</taxon>
        <taxon>Cnidaria</taxon>
        <taxon>Hydrozoa</taxon>
        <taxon>Hydroidolina</taxon>
        <taxon>Anthoathecata</taxon>
        <taxon>Aplanulata</taxon>
        <taxon>Hydridae</taxon>
        <taxon>Hydra</taxon>
    </lineage>
</organism>
<dbReference type="InterPro" id="IPR026066">
    <property type="entry name" value="Headcase"/>
</dbReference>
<dbReference type="PANTHER" id="PTHR13425:SF3">
    <property type="entry name" value="HEADCASE PROTEIN HOMOLOG"/>
    <property type="match status" value="1"/>
</dbReference>
<sequence>MFFLFLFFLQETGKVFITHHNLKWQKLAPEMSRVNVQTIEEKFMFGSPPLLNGFSSYCSCRFEDNYSTYYGGSNDSASDKKPLANIKPDYDFCSNINDTMSSFNQLSVNDRFVNGSKVFENAGKNFSMRSSVPLFPKRKDLNVLQRNLSKERFRQVQLRLEDWSDEDAKEIITSVHKTMDQWNLSHVMCMFCDTQSQVYESFPVVDGTLFLTPIKLSHVKCIKFVKKKLSDYLNYMCYICIDCLEGYSKVIKCVHCAIPWNGSFFQIGTLYNYDILSAIPCCNWQLSCKNCNKMIIDNAGSKSLFFSQFSKQMKCPHCNVEDFHFIKPLSMFKAFKEKD</sequence>
<evidence type="ECO:0000313" key="4">
    <source>
        <dbReference type="RefSeq" id="XP_065648823.1"/>
    </source>
</evidence>
<dbReference type="InterPro" id="IPR031947">
    <property type="entry name" value="Headcase_mid"/>
</dbReference>
<accession>A0ABM4BIG4</accession>
<reference evidence="4" key="1">
    <citation type="submission" date="2025-08" db="UniProtKB">
        <authorList>
            <consortium name="RefSeq"/>
        </authorList>
    </citation>
    <scope>IDENTIFICATION</scope>
</reference>
<evidence type="ECO:0000256" key="1">
    <source>
        <dbReference type="SAM" id="SignalP"/>
    </source>
</evidence>